<dbReference type="OrthoDB" id="5966927at2759"/>
<dbReference type="Proteomes" id="UP000299102">
    <property type="component" value="Unassembled WGS sequence"/>
</dbReference>
<organism evidence="2 3">
    <name type="scientific">Eumeta variegata</name>
    <name type="common">Bagworm moth</name>
    <name type="synonym">Eumeta japonica</name>
    <dbReference type="NCBI Taxonomy" id="151549"/>
    <lineage>
        <taxon>Eukaryota</taxon>
        <taxon>Metazoa</taxon>
        <taxon>Ecdysozoa</taxon>
        <taxon>Arthropoda</taxon>
        <taxon>Hexapoda</taxon>
        <taxon>Insecta</taxon>
        <taxon>Pterygota</taxon>
        <taxon>Neoptera</taxon>
        <taxon>Endopterygota</taxon>
        <taxon>Lepidoptera</taxon>
        <taxon>Glossata</taxon>
        <taxon>Ditrysia</taxon>
        <taxon>Tineoidea</taxon>
        <taxon>Psychidae</taxon>
        <taxon>Oiketicinae</taxon>
        <taxon>Eumeta</taxon>
    </lineage>
</organism>
<sequence length="338" mass="37246">MKEKTSVSVMSSSKSPKRMKNLVNGANGSLPLADDGSSEETDDDVSLSKFGVHNFSDSSNETVYPLNNSIINGRSFTPRSSENLWTKPKNTSTFCVTKNLNKINNVNDNIFRKPAFNKYQKLVKDDSDSDLDESISCLSIGSPKKKTVNTNSVFSLRKFNATPSFVAPTVMPLSQRRPLISPSKLGHGTSWVAGGYWGGEGNRQIFNINGSRSSSQSSGFESQTSSLNQRNVFSQPPSREESVCGEPDGQNVLLDRFHNCNVNSFSTLSQNPQNFGSPNSPVYPQMRYDSHVHIPQPRLAAHHSYVSYAQHQFVQNGTFKTPGRSGLIKLPQVNSMSH</sequence>
<dbReference type="AlphaFoldDB" id="A0A4C1VT01"/>
<gene>
    <name evidence="2" type="ORF">EVAR_26015_1</name>
</gene>
<feature type="compositionally biased region" description="Low complexity" evidence="1">
    <location>
        <begin position="1"/>
        <end position="14"/>
    </location>
</feature>
<feature type="region of interest" description="Disordered" evidence="1">
    <location>
        <begin position="1"/>
        <end position="44"/>
    </location>
</feature>
<proteinExistence type="predicted"/>
<evidence type="ECO:0000313" key="3">
    <source>
        <dbReference type="Proteomes" id="UP000299102"/>
    </source>
</evidence>
<name>A0A4C1VT01_EUMVA</name>
<protein>
    <submittedName>
        <fullName evidence="2">Uncharacterized protein</fullName>
    </submittedName>
</protein>
<feature type="region of interest" description="Disordered" evidence="1">
    <location>
        <begin position="209"/>
        <end position="244"/>
    </location>
</feature>
<reference evidence="2 3" key="1">
    <citation type="journal article" date="2019" name="Commun. Biol.">
        <title>The bagworm genome reveals a unique fibroin gene that provides high tensile strength.</title>
        <authorList>
            <person name="Kono N."/>
            <person name="Nakamura H."/>
            <person name="Ohtoshi R."/>
            <person name="Tomita M."/>
            <person name="Numata K."/>
            <person name="Arakawa K."/>
        </authorList>
    </citation>
    <scope>NUCLEOTIDE SEQUENCE [LARGE SCALE GENOMIC DNA]</scope>
</reference>
<evidence type="ECO:0000313" key="2">
    <source>
        <dbReference type="EMBL" id="GBP40935.1"/>
    </source>
</evidence>
<comment type="caution">
    <text evidence="2">The sequence shown here is derived from an EMBL/GenBank/DDBJ whole genome shotgun (WGS) entry which is preliminary data.</text>
</comment>
<feature type="compositionally biased region" description="Low complexity" evidence="1">
    <location>
        <begin position="211"/>
        <end position="226"/>
    </location>
</feature>
<accession>A0A4C1VT01</accession>
<feature type="compositionally biased region" description="Polar residues" evidence="1">
    <location>
        <begin position="227"/>
        <end position="237"/>
    </location>
</feature>
<keyword evidence="3" id="KW-1185">Reference proteome</keyword>
<dbReference type="EMBL" id="BGZK01000390">
    <property type="protein sequence ID" value="GBP40935.1"/>
    <property type="molecule type" value="Genomic_DNA"/>
</dbReference>
<evidence type="ECO:0000256" key="1">
    <source>
        <dbReference type="SAM" id="MobiDB-lite"/>
    </source>
</evidence>